<dbReference type="EMBL" id="FQNF01000019">
    <property type="protein sequence ID" value="SGZ39189.1"/>
    <property type="molecule type" value="Genomic_DNA"/>
</dbReference>
<reference evidence="3" key="1">
    <citation type="submission" date="2016-11" db="EMBL/GenBank/DDBJ databases">
        <authorList>
            <person name="Guldener U."/>
        </authorList>
    </citation>
    <scope>NUCLEOTIDE SEQUENCE [LARGE SCALE GENOMIC DNA]</scope>
</reference>
<evidence type="ECO:0000313" key="2">
    <source>
        <dbReference type="EMBL" id="SGZ39189.1"/>
    </source>
</evidence>
<dbReference type="AlphaFoldDB" id="A0A1L0CK37"/>
<feature type="compositionally biased region" description="Basic and acidic residues" evidence="1">
    <location>
        <begin position="431"/>
        <end position="445"/>
    </location>
</feature>
<keyword evidence="3" id="KW-1185">Reference proteome</keyword>
<gene>
    <name evidence="2" type="ORF">HGUI_01389</name>
</gene>
<dbReference type="OrthoDB" id="3973352at2759"/>
<feature type="compositionally biased region" description="Basic residues" evidence="1">
    <location>
        <begin position="449"/>
        <end position="458"/>
    </location>
</feature>
<feature type="region of interest" description="Disordered" evidence="1">
    <location>
        <begin position="382"/>
        <end position="409"/>
    </location>
</feature>
<proteinExistence type="predicted"/>
<feature type="region of interest" description="Disordered" evidence="1">
    <location>
        <begin position="431"/>
        <end position="466"/>
    </location>
</feature>
<evidence type="ECO:0000313" key="3">
    <source>
        <dbReference type="Proteomes" id="UP000183365"/>
    </source>
</evidence>
<protein>
    <submittedName>
        <fullName evidence="2">Uncharacterized protein</fullName>
    </submittedName>
</protein>
<dbReference type="Proteomes" id="UP000183365">
    <property type="component" value="Unassembled WGS sequence"/>
</dbReference>
<sequence>MNSYDDKMKKPSMETLDVSFESIPKKAMSISLAKRAGSHAKGNSNRSSNSSGMTHFDLDLFSDNKSQSYNDIEVEGENLFNSVAKPVADIPSMKRPNANKRFSTEEAKRLSIINMHQLNLNDDIKNLSNTKSISYDTPLPSNTLKTSSSNNNFKSSSQYIIDSPVSDRSFSSPLFPKDLELEPHAIRRQMSIRRRSVMNSDSPIQSSDVDSSIQSPTTNAKATNTIIPSITVNTCSSANTPVSRRSSLLASGDVLSMKMGKLQRKSSASSAYEPQRVNKTNDLTSVSSRCLESSLDNEDIIPFTDSTFYKIKSASNDSHSDLEMDPLDTRVINDTKKGYKDKKTFPDLDLKPNEGNQPDDMNNIIKSIAENTRDQLRRSTVISANSQSSGNSYVEFKKPSSSKNDTPNLLDFSFAKGNDDFQKKIDLDEAGYSDKESTKSNKEQINKNNNKKSKHKRQNNNWLDMF</sequence>
<dbReference type="VEuPathDB" id="FungiDB:HGUI_01389"/>
<feature type="compositionally biased region" description="Low complexity" evidence="1">
    <location>
        <begin position="200"/>
        <end position="216"/>
    </location>
</feature>
<feature type="region of interest" description="Disordered" evidence="1">
    <location>
        <begin position="33"/>
        <end position="52"/>
    </location>
</feature>
<evidence type="ECO:0000256" key="1">
    <source>
        <dbReference type="SAM" id="MobiDB-lite"/>
    </source>
</evidence>
<accession>A0A1L0CK37</accession>
<name>A0A1L0CK37_9ASCO</name>
<feature type="region of interest" description="Disordered" evidence="1">
    <location>
        <begin position="190"/>
        <end position="218"/>
    </location>
</feature>
<feature type="compositionally biased region" description="Polar residues" evidence="1">
    <location>
        <begin position="382"/>
        <end position="392"/>
    </location>
</feature>
<organism evidence="2 3">
    <name type="scientific">Hanseniaspora guilliermondii</name>
    <dbReference type="NCBI Taxonomy" id="56406"/>
    <lineage>
        <taxon>Eukaryota</taxon>
        <taxon>Fungi</taxon>
        <taxon>Dikarya</taxon>
        <taxon>Ascomycota</taxon>
        <taxon>Saccharomycotina</taxon>
        <taxon>Saccharomycetes</taxon>
        <taxon>Saccharomycodales</taxon>
        <taxon>Saccharomycodaceae</taxon>
        <taxon>Hanseniaspora</taxon>
    </lineage>
</organism>